<evidence type="ECO:0000313" key="4">
    <source>
        <dbReference type="Proteomes" id="UP000014760"/>
    </source>
</evidence>
<proteinExistence type="predicted"/>
<protein>
    <submittedName>
        <fullName evidence="2 3">Uncharacterized protein</fullName>
    </submittedName>
</protein>
<dbReference type="Proteomes" id="UP000014760">
    <property type="component" value="Unassembled WGS sequence"/>
</dbReference>
<reference evidence="4" key="1">
    <citation type="submission" date="2012-12" db="EMBL/GenBank/DDBJ databases">
        <authorList>
            <person name="Hellsten U."/>
            <person name="Grimwood J."/>
            <person name="Chapman J.A."/>
            <person name="Shapiro H."/>
            <person name="Aerts A."/>
            <person name="Otillar R.P."/>
            <person name="Terry A.Y."/>
            <person name="Boore J.L."/>
            <person name="Simakov O."/>
            <person name="Marletaz F."/>
            <person name="Cho S.-J."/>
            <person name="Edsinger-Gonzales E."/>
            <person name="Havlak P."/>
            <person name="Kuo D.-H."/>
            <person name="Larsson T."/>
            <person name="Lv J."/>
            <person name="Arendt D."/>
            <person name="Savage R."/>
            <person name="Osoegawa K."/>
            <person name="de Jong P."/>
            <person name="Lindberg D.R."/>
            <person name="Seaver E.C."/>
            <person name="Weisblat D.A."/>
            <person name="Putnam N.H."/>
            <person name="Grigoriev I.V."/>
            <person name="Rokhsar D.S."/>
        </authorList>
    </citation>
    <scope>NUCLEOTIDE SEQUENCE</scope>
    <source>
        <strain evidence="4">I ESC-2004</strain>
    </source>
</reference>
<organism evidence="2">
    <name type="scientific">Capitella teleta</name>
    <name type="common">Polychaete worm</name>
    <dbReference type="NCBI Taxonomy" id="283909"/>
    <lineage>
        <taxon>Eukaryota</taxon>
        <taxon>Metazoa</taxon>
        <taxon>Spiralia</taxon>
        <taxon>Lophotrochozoa</taxon>
        <taxon>Annelida</taxon>
        <taxon>Polychaeta</taxon>
        <taxon>Sedentaria</taxon>
        <taxon>Scolecida</taxon>
        <taxon>Capitellidae</taxon>
        <taxon>Capitella</taxon>
    </lineage>
</organism>
<gene>
    <name evidence="2" type="ORF">CAPTEDRAFT_185715</name>
</gene>
<evidence type="ECO:0000256" key="1">
    <source>
        <dbReference type="SAM" id="MobiDB-lite"/>
    </source>
</evidence>
<feature type="compositionally biased region" description="Basic residues" evidence="1">
    <location>
        <begin position="91"/>
        <end position="111"/>
    </location>
</feature>
<accession>R7VBJ3</accession>
<dbReference type="AlphaFoldDB" id="R7VBJ3"/>
<sequence length="750" mass="85896">MDLRVLCEESAQKACIALTQSSVGGPNLISELENVINLTFENEQLKTRENRRVIKPEVELEYAVEEEEEEEEREEEGGEEELENTQGCSIKSKRKKKEEKERKRERKKRRHYNAEYADSSGGKSDGGGGDINSSNYCVQRKKRKLYSWNEIFEAATEVEATENALQSENMKIITLALATNRDITEVREVVCEKKTDPYLPLKEDTVLSAPTVWLYVEGRKRAKAYIDEKIAAWEREQKNKRINKNASAAGGPASALADEGIQFLVRVNPWLEDMLTAYDPLLMKIKKGPPVVLLNNFLFVTHPHLHTTSATWSDLKSFPLDLPYVFAKFGGMLASLVFMVDQKNPILNKLSYVMTDTLISDTQFFYHFAAYYASTHSRPTIDYQDFMENELEYFPLRDETFSSLQGNHAEKVLAMQQAVVAARNLIYKVLTPKAFFPVKNTMDKNCWHAVPDEIVELLAPFLINNVADEITRTKFLPADEKLAHRHQKSMTRDSPLGRYLNFSIGAAISIKDFVNTQSRRSRITVDQVHLRTNRGELSSLECFRDLFMMISMAAVTEKSLDLPYLFMKKTVLPVAGHRKPIYIASLEAFPGMMPWAFFGGMSSGSSGVENKMDAKCFQEESFYNPQDLTNTNNHGYKYLASYFADNSEIMPLLNYELFERLQKAYAKDRRFFLMYPVIPFITHKNVCGRKQGEEEKTFIQQGNITANMGREGNRRLEDDVDNYPHSSFMRTLKNFLTAKEEAQSSPEQDL</sequence>
<evidence type="ECO:0000313" key="3">
    <source>
        <dbReference type="EnsemblMetazoa" id="CapteP185715"/>
    </source>
</evidence>
<feature type="region of interest" description="Disordered" evidence="1">
    <location>
        <begin position="62"/>
        <end position="131"/>
    </location>
</feature>
<dbReference type="EMBL" id="KB293410">
    <property type="protein sequence ID" value="ELU16009.1"/>
    <property type="molecule type" value="Genomic_DNA"/>
</dbReference>
<dbReference type="EMBL" id="AMQN01017689">
    <property type="status" value="NOT_ANNOTATED_CDS"/>
    <property type="molecule type" value="Genomic_DNA"/>
</dbReference>
<dbReference type="EnsemblMetazoa" id="CapteT185715">
    <property type="protein sequence ID" value="CapteP185715"/>
    <property type="gene ID" value="CapteG185715"/>
</dbReference>
<evidence type="ECO:0000313" key="2">
    <source>
        <dbReference type="EMBL" id="ELU16009.1"/>
    </source>
</evidence>
<dbReference type="HOGENOM" id="CLU_370984_0_0_1"/>
<feature type="compositionally biased region" description="Acidic residues" evidence="1">
    <location>
        <begin position="62"/>
        <end position="83"/>
    </location>
</feature>
<name>R7VBJ3_CAPTE</name>
<keyword evidence="4" id="KW-1185">Reference proteome</keyword>
<reference evidence="3" key="3">
    <citation type="submission" date="2015-06" db="UniProtKB">
        <authorList>
            <consortium name="EnsemblMetazoa"/>
        </authorList>
    </citation>
    <scope>IDENTIFICATION</scope>
</reference>
<reference evidence="2 4" key="2">
    <citation type="journal article" date="2013" name="Nature">
        <title>Insights into bilaterian evolution from three spiralian genomes.</title>
        <authorList>
            <person name="Simakov O."/>
            <person name="Marletaz F."/>
            <person name="Cho S.J."/>
            <person name="Edsinger-Gonzales E."/>
            <person name="Havlak P."/>
            <person name="Hellsten U."/>
            <person name="Kuo D.H."/>
            <person name="Larsson T."/>
            <person name="Lv J."/>
            <person name="Arendt D."/>
            <person name="Savage R."/>
            <person name="Osoegawa K."/>
            <person name="de Jong P."/>
            <person name="Grimwood J."/>
            <person name="Chapman J.A."/>
            <person name="Shapiro H."/>
            <person name="Aerts A."/>
            <person name="Otillar R.P."/>
            <person name="Terry A.Y."/>
            <person name="Boore J.L."/>
            <person name="Grigoriev I.V."/>
            <person name="Lindberg D.R."/>
            <person name="Seaver E.C."/>
            <person name="Weisblat D.A."/>
            <person name="Putnam N.H."/>
            <person name="Rokhsar D.S."/>
        </authorList>
    </citation>
    <scope>NUCLEOTIDE SEQUENCE</scope>
    <source>
        <strain evidence="2 4">I ESC-2004</strain>
    </source>
</reference>